<gene>
    <name evidence="2" type="ORF">JOC94_002138</name>
</gene>
<keyword evidence="3" id="KW-1185">Reference proteome</keyword>
<feature type="transmembrane region" description="Helical" evidence="1">
    <location>
        <begin position="6"/>
        <end position="25"/>
    </location>
</feature>
<dbReference type="InterPro" id="IPR025434">
    <property type="entry name" value="YesK-like"/>
</dbReference>
<dbReference type="Proteomes" id="UP000823485">
    <property type="component" value="Unassembled WGS sequence"/>
</dbReference>
<dbReference type="EMBL" id="JAFBFH010000012">
    <property type="protein sequence ID" value="MBM7715166.1"/>
    <property type="molecule type" value="Genomic_DNA"/>
</dbReference>
<reference evidence="2 3" key="1">
    <citation type="submission" date="2021-01" db="EMBL/GenBank/DDBJ databases">
        <title>Genomic Encyclopedia of Type Strains, Phase IV (KMG-IV): sequencing the most valuable type-strain genomes for metagenomic binning, comparative biology and taxonomic classification.</title>
        <authorList>
            <person name="Goeker M."/>
        </authorList>
    </citation>
    <scope>NUCLEOTIDE SEQUENCE [LARGE SCALE GENOMIC DNA]</scope>
    <source>
        <strain evidence="2 3">DSM 105453</strain>
    </source>
</reference>
<evidence type="ECO:0000313" key="3">
    <source>
        <dbReference type="Proteomes" id="UP000823485"/>
    </source>
</evidence>
<feature type="transmembrane region" description="Helical" evidence="1">
    <location>
        <begin position="57"/>
        <end position="80"/>
    </location>
</feature>
<keyword evidence="1" id="KW-0472">Membrane</keyword>
<evidence type="ECO:0000256" key="1">
    <source>
        <dbReference type="SAM" id="Phobius"/>
    </source>
</evidence>
<sequence length="89" mass="9839">MSGIPGFMTMTMMIAFLTTIVSLVVFKRKSLILPYIVLALSIILLIISFSIGSWEGMGLGVFSLALFMGAFISLIVLTFYEAFKKKKGY</sequence>
<dbReference type="RefSeq" id="WP_083717568.1">
    <property type="nucleotide sequence ID" value="NZ_JAFBFH010000012.1"/>
</dbReference>
<dbReference type="Pfam" id="PF14150">
    <property type="entry name" value="YesK"/>
    <property type="match status" value="1"/>
</dbReference>
<keyword evidence="1" id="KW-0812">Transmembrane</keyword>
<organism evidence="2 3">
    <name type="scientific">Siminovitchia thermophila</name>
    <dbReference type="NCBI Taxonomy" id="1245522"/>
    <lineage>
        <taxon>Bacteria</taxon>
        <taxon>Bacillati</taxon>
        <taxon>Bacillota</taxon>
        <taxon>Bacilli</taxon>
        <taxon>Bacillales</taxon>
        <taxon>Bacillaceae</taxon>
        <taxon>Siminovitchia</taxon>
    </lineage>
</organism>
<protein>
    <submittedName>
        <fullName evidence="2">CHASE2 domain-containing sensor protein</fullName>
    </submittedName>
</protein>
<accession>A0ABS2R676</accession>
<comment type="caution">
    <text evidence="2">The sequence shown here is derived from an EMBL/GenBank/DDBJ whole genome shotgun (WGS) entry which is preliminary data.</text>
</comment>
<proteinExistence type="predicted"/>
<evidence type="ECO:0000313" key="2">
    <source>
        <dbReference type="EMBL" id="MBM7715166.1"/>
    </source>
</evidence>
<name>A0ABS2R676_9BACI</name>
<keyword evidence="1" id="KW-1133">Transmembrane helix</keyword>
<feature type="transmembrane region" description="Helical" evidence="1">
    <location>
        <begin position="32"/>
        <end position="51"/>
    </location>
</feature>